<dbReference type="Pfam" id="PF00491">
    <property type="entry name" value="Arginase"/>
    <property type="match status" value="1"/>
</dbReference>
<comment type="cofactor">
    <cofactor evidence="5">
        <name>Mn(2+)</name>
        <dbReference type="ChEBI" id="CHEBI:29035"/>
    </cofactor>
    <text evidence="5">Binds 2 manganese ions per subunit.</text>
</comment>
<dbReference type="GO" id="GO:0006547">
    <property type="term" value="P:L-histidine metabolic process"/>
    <property type="evidence" value="ECO:0007669"/>
    <property type="project" value="UniProtKB-KW"/>
</dbReference>
<accession>A0A511V7G2</accession>
<dbReference type="PANTHER" id="PTHR11358">
    <property type="entry name" value="ARGINASE/AGMATINASE"/>
    <property type="match status" value="1"/>
</dbReference>
<dbReference type="EMBL" id="BJXX01000103">
    <property type="protein sequence ID" value="GEN34906.1"/>
    <property type="molecule type" value="Genomic_DNA"/>
</dbReference>
<dbReference type="Proteomes" id="UP000321157">
    <property type="component" value="Unassembled WGS sequence"/>
</dbReference>
<feature type="binding site" evidence="5">
    <location>
        <position position="165"/>
    </location>
    <ligand>
        <name>Mn(2+)</name>
        <dbReference type="ChEBI" id="CHEBI:29035"/>
        <label>1</label>
    </ligand>
</feature>
<keyword evidence="3" id="KW-0369">Histidine metabolism</keyword>
<comment type="similarity">
    <text evidence="6">Belongs to the arginase family.</text>
</comment>
<evidence type="ECO:0000256" key="6">
    <source>
        <dbReference type="PROSITE-ProRule" id="PRU00742"/>
    </source>
</evidence>
<name>A0A511V7G2_9BACL</name>
<dbReference type="GO" id="GO:0046872">
    <property type="term" value="F:metal ion binding"/>
    <property type="evidence" value="ECO:0007669"/>
    <property type="project" value="UniProtKB-KW"/>
</dbReference>
<reference evidence="7 8" key="1">
    <citation type="submission" date="2019-07" db="EMBL/GenBank/DDBJ databases">
        <title>Whole genome shotgun sequence of Aneurinibacillus danicus NBRC 102444.</title>
        <authorList>
            <person name="Hosoyama A."/>
            <person name="Uohara A."/>
            <person name="Ohji S."/>
            <person name="Ichikawa N."/>
        </authorList>
    </citation>
    <scope>NUCLEOTIDE SEQUENCE [LARGE SCALE GENOMIC DNA]</scope>
    <source>
        <strain evidence="7 8">NBRC 102444</strain>
    </source>
</reference>
<dbReference type="GO" id="GO:0033389">
    <property type="term" value="P:putrescine biosynthetic process from arginine, via agmatine"/>
    <property type="evidence" value="ECO:0007669"/>
    <property type="project" value="TreeGrafter"/>
</dbReference>
<dbReference type="InterPro" id="IPR023696">
    <property type="entry name" value="Ureohydrolase_dom_sf"/>
</dbReference>
<organism evidence="7 8">
    <name type="scientific">Aneurinibacillus danicus</name>
    <dbReference type="NCBI Taxonomy" id="267746"/>
    <lineage>
        <taxon>Bacteria</taxon>
        <taxon>Bacillati</taxon>
        <taxon>Bacillota</taxon>
        <taxon>Bacilli</taxon>
        <taxon>Bacillales</taxon>
        <taxon>Paenibacillaceae</taxon>
        <taxon>Aneurinibacillus group</taxon>
        <taxon>Aneurinibacillus</taxon>
    </lineage>
</organism>
<comment type="caution">
    <text evidence="7">The sequence shown here is derived from an EMBL/GenBank/DDBJ whole genome shotgun (WGS) entry which is preliminary data.</text>
</comment>
<evidence type="ECO:0000313" key="8">
    <source>
        <dbReference type="Proteomes" id="UP000321157"/>
    </source>
</evidence>
<proteinExistence type="inferred from homology"/>
<dbReference type="SUPFAM" id="SSF52768">
    <property type="entry name" value="Arginase/deacetylase"/>
    <property type="match status" value="1"/>
</dbReference>
<keyword evidence="1 5" id="KW-0479">Metal-binding</keyword>
<keyword evidence="8" id="KW-1185">Reference proteome</keyword>
<dbReference type="CDD" id="cd09990">
    <property type="entry name" value="Agmatinase-like"/>
    <property type="match status" value="1"/>
</dbReference>
<dbReference type="OrthoDB" id="9788689at2"/>
<evidence type="ECO:0000256" key="5">
    <source>
        <dbReference type="PIRSR" id="PIRSR036979-1"/>
    </source>
</evidence>
<keyword evidence="2" id="KW-0378">Hydrolase</keyword>
<dbReference type="InterPro" id="IPR006035">
    <property type="entry name" value="Ureohydrolase"/>
</dbReference>
<feature type="binding site" evidence="5">
    <location>
        <position position="259"/>
    </location>
    <ligand>
        <name>Mn(2+)</name>
        <dbReference type="ChEBI" id="CHEBI:29035"/>
        <label>1</label>
    </ligand>
</feature>
<protein>
    <submittedName>
        <fullName evidence="7">Formimidoylglutamase</fullName>
    </submittedName>
</protein>
<dbReference type="PIRSF" id="PIRSF036979">
    <property type="entry name" value="Arginase"/>
    <property type="match status" value="1"/>
</dbReference>
<evidence type="ECO:0000256" key="4">
    <source>
        <dbReference type="ARBA" id="ARBA00023211"/>
    </source>
</evidence>
<feature type="binding site" evidence="5">
    <location>
        <position position="167"/>
    </location>
    <ligand>
        <name>Mn(2+)</name>
        <dbReference type="ChEBI" id="CHEBI:29035"/>
        <label>1</label>
    </ligand>
</feature>
<feature type="binding site" evidence="5">
    <location>
        <position position="140"/>
    </location>
    <ligand>
        <name>Mn(2+)</name>
        <dbReference type="ChEBI" id="CHEBI:29035"/>
        <label>1</label>
    </ligand>
</feature>
<feature type="binding site" evidence="5">
    <location>
        <position position="169"/>
    </location>
    <ligand>
        <name>Mn(2+)</name>
        <dbReference type="ChEBI" id="CHEBI:29035"/>
        <label>1</label>
    </ligand>
</feature>
<dbReference type="PROSITE" id="PS51409">
    <property type="entry name" value="ARGINASE_2"/>
    <property type="match status" value="1"/>
</dbReference>
<evidence type="ECO:0000256" key="2">
    <source>
        <dbReference type="ARBA" id="ARBA00022801"/>
    </source>
</evidence>
<dbReference type="RefSeq" id="WP_146810160.1">
    <property type="nucleotide sequence ID" value="NZ_BJXX01000103.1"/>
</dbReference>
<feature type="binding site" evidence="5">
    <location>
        <position position="257"/>
    </location>
    <ligand>
        <name>Mn(2+)</name>
        <dbReference type="ChEBI" id="CHEBI:29035"/>
        <label>1</label>
    </ligand>
</feature>
<dbReference type="Gene3D" id="3.40.800.10">
    <property type="entry name" value="Ureohydrolase domain"/>
    <property type="match status" value="1"/>
</dbReference>
<dbReference type="PRINTS" id="PR00116">
    <property type="entry name" value="ARGINASE"/>
</dbReference>
<evidence type="ECO:0000313" key="7">
    <source>
        <dbReference type="EMBL" id="GEN34906.1"/>
    </source>
</evidence>
<keyword evidence="4 5" id="KW-0464">Manganese</keyword>
<evidence type="ECO:0000256" key="3">
    <source>
        <dbReference type="ARBA" id="ARBA00022808"/>
    </source>
</evidence>
<dbReference type="PANTHER" id="PTHR11358:SF35">
    <property type="entry name" value="FORMIMIDOYLGLUTAMASE"/>
    <property type="match status" value="1"/>
</dbReference>
<dbReference type="GO" id="GO:0008783">
    <property type="term" value="F:agmatinase activity"/>
    <property type="evidence" value="ECO:0007669"/>
    <property type="project" value="TreeGrafter"/>
</dbReference>
<sequence>MQHGYPYPQLKPPAFSWDRSTGSEEPKVHEWIETLRPDEAGETDWDHYDAVILGVPLSRSSISASAASENPDALRRTWKYFTTYNLDYDEDLSELRVVDLGDVRQHVTDIEACHSHIRQAMASMQTHHPQVLPIVMGGDHSITAMLVKGWKDVHRDERIGILQLDTHFDLRDLADNGPSNGTPIRNLIESGVIRGEDVHNIGPHGFFNARSLKAYADKVKLNYTTLKQARKRGVEATVREALEQLSTKVDTIYLTVDMDVLDISYGPGVPASTPGGMRSDELFDAVYAAGAHPKVKAMDIVCLDPYKDRGEATVKTAVHTMLSFLTGFKQRKNTFTSR</sequence>
<dbReference type="AlphaFoldDB" id="A0A511V7G2"/>
<evidence type="ECO:0000256" key="1">
    <source>
        <dbReference type="ARBA" id="ARBA00022723"/>
    </source>
</evidence>
<gene>
    <name evidence="7" type="primary">hutG</name>
    <name evidence="7" type="ORF">ADA01nite_23660</name>
</gene>